<evidence type="ECO:0000259" key="1">
    <source>
        <dbReference type="PROSITE" id="PS50943"/>
    </source>
</evidence>
<protein>
    <recommendedName>
        <fullName evidence="1">HTH cro/C1-type domain-containing protein</fullName>
    </recommendedName>
</protein>
<dbReference type="GO" id="GO:0003677">
    <property type="term" value="F:DNA binding"/>
    <property type="evidence" value="ECO:0007669"/>
    <property type="project" value="InterPro"/>
</dbReference>
<feature type="domain" description="HTH cro/C1-type" evidence="1">
    <location>
        <begin position="40"/>
        <end position="94"/>
    </location>
</feature>
<dbReference type="EMBL" id="MFNE01000009">
    <property type="protein sequence ID" value="OGG96817.1"/>
    <property type="molecule type" value="Genomic_DNA"/>
</dbReference>
<dbReference type="AlphaFoldDB" id="A0A1F6GFC7"/>
<dbReference type="CDD" id="cd00093">
    <property type="entry name" value="HTH_XRE"/>
    <property type="match status" value="1"/>
</dbReference>
<dbReference type="PROSITE" id="PS50943">
    <property type="entry name" value="HTH_CROC1"/>
    <property type="match status" value="1"/>
</dbReference>
<dbReference type="STRING" id="1817772.A2527_00800"/>
<comment type="caution">
    <text evidence="2">The sequence shown here is derived from an EMBL/GenBank/DDBJ whole genome shotgun (WGS) entry which is preliminary data.</text>
</comment>
<evidence type="ECO:0000313" key="3">
    <source>
        <dbReference type="Proteomes" id="UP000178449"/>
    </source>
</evidence>
<dbReference type="InterPro" id="IPR010982">
    <property type="entry name" value="Lambda_DNA-bd_dom_sf"/>
</dbReference>
<proteinExistence type="predicted"/>
<sequence length="115" mass="13048">MNYKKSLIIPLKARGEGANMNARKTTQYRPDRVSPPGHSLREALESMGISQFELAQRSGETPKYISDLINAKALISPEFALQLESILGVPSQFWIKREKRYQENNTEPYPAIGRL</sequence>
<dbReference type="SMART" id="SM00530">
    <property type="entry name" value="HTH_XRE"/>
    <property type="match status" value="1"/>
</dbReference>
<accession>A0A1F6GFC7</accession>
<gene>
    <name evidence="2" type="ORF">A2527_00800</name>
</gene>
<dbReference type="SUPFAM" id="SSF47413">
    <property type="entry name" value="lambda repressor-like DNA-binding domains"/>
    <property type="match status" value="1"/>
</dbReference>
<dbReference type="Proteomes" id="UP000178449">
    <property type="component" value="Unassembled WGS sequence"/>
</dbReference>
<reference evidence="2 3" key="1">
    <citation type="journal article" date="2016" name="Nat. Commun.">
        <title>Thousands of microbial genomes shed light on interconnected biogeochemical processes in an aquifer system.</title>
        <authorList>
            <person name="Anantharaman K."/>
            <person name="Brown C.T."/>
            <person name="Hug L.A."/>
            <person name="Sharon I."/>
            <person name="Castelle C.J."/>
            <person name="Probst A.J."/>
            <person name="Thomas B.C."/>
            <person name="Singh A."/>
            <person name="Wilkins M.J."/>
            <person name="Karaoz U."/>
            <person name="Brodie E.L."/>
            <person name="Williams K.H."/>
            <person name="Hubbard S.S."/>
            <person name="Banfield J.F."/>
        </authorList>
    </citation>
    <scope>NUCLEOTIDE SEQUENCE [LARGE SCALE GENOMIC DNA]</scope>
</reference>
<evidence type="ECO:0000313" key="2">
    <source>
        <dbReference type="EMBL" id="OGG96817.1"/>
    </source>
</evidence>
<name>A0A1F6GFC7_9PROT</name>
<organism evidence="2 3">
    <name type="scientific">Candidatus Lambdaproteobacteria bacterium RIFOXYD2_FULL_50_16</name>
    <dbReference type="NCBI Taxonomy" id="1817772"/>
    <lineage>
        <taxon>Bacteria</taxon>
        <taxon>Pseudomonadati</taxon>
        <taxon>Pseudomonadota</taxon>
        <taxon>Candidatus Lambdaproteobacteria</taxon>
    </lineage>
</organism>
<dbReference type="Gene3D" id="1.10.260.40">
    <property type="entry name" value="lambda repressor-like DNA-binding domains"/>
    <property type="match status" value="1"/>
</dbReference>
<dbReference type="Pfam" id="PF01381">
    <property type="entry name" value="HTH_3"/>
    <property type="match status" value="1"/>
</dbReference>
<dbReference type="InterPro" id="IPR001387">
    <property type="entry name" value="Cro/C1-type_HTH"/>
</dbReference>